<accession>A0AAD5MEH3</accession>
<proteinExistence type="predicted"/>
<evidence type="ECO:0000313" key="1">
    <source>
        <dbReference type="EMBL" id="KAJ1356390.1"/>
    </source>
</evidence>
<dbReference type="Proteomes" id="UP001196413">
    <property type="component" value="Unassembled WGS sequence"/>
</dbReference>
<name>A0AAD5MEH3_PARTN</name>
<gene>
    <name evidence="1" type="ORF">KIN20_014096</name>
</gene>
<sequence length="107" mass="12252">MECCISWLPVIPVRWLKMKISLKVSIRAISMNVINLSIEHKAVEAFLCKNWSVQGFHNLWIQRDTALVSSHTADRKVVRLSILPPGNAYVPDGHVKNLQRLCEENFV</sequence>
<keyword evidence="2" id="KW-1185">Reference proteome</keyword>
<organism evidence="1 2">
    <name type="scientific">Parelaphostrongylus tenuis</name>
    <name type="common">Meningeal worm</name>
    <dbReference type="NCBI Taxonomy" id="148309"/>
    <lineage>
        <taxon>Eukaryota</taxon>
        <taxon>Metazoa</taxon>
        <taxon>Ecdysozoa</taxon>
        <taxon>Nematoda</taxon>
        <taxon>Chromadorea</taxon>
        <taxon>Rhabditida</taxon>
        <taxon>Rhabditina</taxon>
        <taxon>Rhabditomorpha</taxon>
        <taxon>Strongyloidea</taxon>
        <taxon>Metastrongylidae</taxon>
        <taxon>Parelaphostrongylus</taxon>
    </lineage>
</organism>
<comment type="caution">
    <text evidence="1">The sequence shown here is derived from an EMBL/GenBank/DDBJ whole genome shotgun (WGS) entry which is preliminary data.</text>
</comment>
<protein>
    <submittedName>
        <fullName evidence="1">Uncharacterized protein</fullName>
    </submittedName>
</protein>
<reference evidence="1" key="1">
    <citation type="submission" date="2021-06" db="EMBL/GenBank/DDBJ databases">
        <title>Parelaphostrongylus tenuis whole genome reference sequence.</title>
        <authorList>
            <person name="Garwood T.J."/>
            <person name="Larsen P.A."/>
            <person name="Fountain-Jones N.M."/>
            <person name="Garbe J.R."/>
            <person name="Macchietto M.G."/>
            <person name="Kania S.A."/>
            <person name="Gerhold R.W."/>
            <person name="Richards J.E."/>
            <person name="Wolf T.M."/>
        </authorList>
    </citation>
    <scope>NUCLEOTIDE SEQUENCE</scope>
    <source>
        <strain evidence="1">MNPRO001-30</strain>
        <tissue evidence="1">Meninges</tissue>
    </source>
</reference>
<evidence type="ECO:0000313" key="2">
    <source>
        <dbReference type="Proteomes" id="UP001196413"/>
    </source>
</evidence>
<dbReference type="EMBL" id="JAHQIW010002796">
    <property type="protein sequence ID" value="KAJ1356390.1"/>
    <property type="molecule type" value="Genomic_DNA"/>
</dbReference>
<dbReference type="AlphaFoldDB" id="A0AAD5MEH3"/>